<dbReference type="EMBL" id="JABFUD020000019">
    <property type="protein sequence ID" value="KAI5065135.1"/>
    <property type="molecule type" value="Genomic_DNA"/>
</dbReference>
<gene>
    <name evidence="1" type="ORF">GOP47_0019830</name>
</gene>
<comment type="caution">
    <text evidence="1">The sequence shown here is derived from an EMBL/GenBank/DDBJ whole genome shotgun (WGS) entry which is preliminary data.</text>
</comment>
<accession>A0A9D4UC23</accession>
<sequence>MQVINTFYLSRAACQRLHSNTNNQRAFQPSTSKELNFFLEHTLSIYINCDNATKLTKHDNKGKSTME</sequence>
<keyword evidence="2" id="KW-1185">Reference proteome</keyword>
<organism evidence="1 2">
    <name type="scientific">Adiantum capillus-veneris</name>
    <name type="common">Maidenhair fern</name>
    <dbReference type="NCBI Taxonomy" id="13818"/>
    <lineage>
        <taxon>Eukaryota</taxon>
        <taxon>Viridiplantae</taxon>
        <taxon>Streptophyta</taxon>
        <taxon>Embryophyta</taxon>
        <taxon>Tracheophyta</taxon>
        <taxon>Polypodiopsida</taxon>
        <taxon>Polypodiidae</taxon>
        <taxon>Polypodiales</taxon>
        <taxon>Pteridineae</taxon>
        <taxon>Pteridaceae</taxon>
        <taxon>Vittarioideae</taxon>
        <taxon>Adiantum</taxon>
    </lineage>
</organism>
<dbReference type="AlphaFoldDB" id="A0A9D4UC23"/>
<proteinExistence type="predicted"/>
<evidence type="ECO:0000313" key="2">
    <source>
        <dbReference type="Proteomes" id="UP000886520"/>
    </source>
</evidence>
<reference evidence="1" key="1">
    <citation type="submission" date="2021-01" db="EMBL/GenBank/DDBJ databases">
        <title>Adiantum capillus-veneris genome.</title>
        <authorList>
            <person name="Fang Y."/>
            <person name="Liao Q."/>
        </authorList>
    </citation>
    <scope>NUCLEOTIDE SEQUENCE</scope>
    <source>
        <strain evidence="1">H3</strain>
        <tissue evidence="1">Leaf</tissue>
    </source>
</reference>
<name>A0A9D4UC23_ADICA</name>
<protein>
    <submittedName>
        <fullName evidence="1">Uncharacterized protein</fullName>
    </submittedName>
</protein>
<dbReference type="Proteomes" id="UP000886520">
    <property type="component" value="Chromosome 19"/>
</dbReference>
<evidence type="ECO:0000313" key="1">
    <source>
        <dbReference type="EMBL" id="KAI5065135.1"/>
    </source>
</evidence>